<evidence type="ECO:0000313" key="8">
    <source>
        <dbReference type="Proteomes" id="UP000320913"/>
    </source>
</evidence>
<sequence length="319" mass="35361">MSAPRGVKPTWALVLAMNQLPLTRQCLTSVLALDPPADRVLLVDNGSTDGTAETVRLEFPAVEVMRLETNRYFAGGVNEGLRRALGQGARSVLLLNNDVVLERPALGKLRQALEADPRLAAVSPKIYYFDVPDVIWFAGGEVGRRTGLIRHRGVNVKDEKLRDGPRDVEYVSLAAALLSSAAIESVGLLDPEYVMYVEDVDWGARARARGFRLGYEPSAKVWHHVSATSGGGLTPLKAYYRLRSGALYLSRHGTPWQRPLAWLAYLTWTKWLVTRSLIRGDTRSAKALLLGFFDFTWILLGFRPPARTPESFAPPAPRR</sequence>
<dbReference type="PANTHER" id="PTHR43179">
    <property type="entry name" value="RHAMNOSYLTRANSFERASE WBBL"/>
    <property type="match status" value="1"/>
</dbReference>
<dbReference type="EMBL" id="VBOV01000165">
    <property type="protein sequence ID" value="TMQ57569.1"/>
    <property type="molecule type" value="Genomic_DNA"/>
</dbReference>
<dbReference type="CDD" id="cd04186">
    <property type="entry name" value="GT_2_like_c"/>
    <property type="match status" value="1"/>
</dbReference>
<comment type="similarity">
    <text evidence="1">Belongs to the glycosyltransferase 2 family.</text>
</comment>
<dbReference type="GO" id="GO:0016757">
    <property type="term" value="F:glycosyltransferase activity"/>
    <property type="evidence" value="ECO:0007669"/>
    <property type="project" value="UniProtKB-KW"/>
</dbReference>
<dbReference type="InterPro" id="IPR001173">
    <property type="entry name" value="Glyco_trans_2-like"/>
</dbReference>
<feature type="domain" description="Glycosyltransferase 2-like" evidence="4">
    <location>
        <begin position="14"/>
        <end position="140"/>
    </location>
</feature>
<protein>
    <submittedName>
        <fullName evidence="6">Glycosyltransferase family 2 protein</fullName>
    </submittedName>
</protein>
<dbReference type="AlphaFoldDB" id="A0A538T1R6"/>
<dbReference type="InterPro" id="IPR029044">
    <property type="entry name" value="Nucleotide-diphossugar_trans"/>
</dbReference>
<keyword evidence="2" id="KW-0328">Glycosyltransferase</keyword>
<dbReference type="Pfam" id="PF00535">
    <property type="entry name" value="Glycos_transf_2"/>
    <property type="match status" value="1"/>
</dbReference>
<evidence type="ECO:0000259" key="4">
    <source>
        <dbReference type="Pfam" id="PF00535"/>
    </source>
</evidence>
<evidence type="ECO:0000256" key="2">
    <source>
        <dbReference type="ARBA" id="ARBA00022676"/>
    </source>
</evidence>
<organism evidence="6 8">
    <name type="scientific">Eiseniibacteriota bacterium</name>
    <dbReference type="NCBI Taxonomy" id="2212470"/>
    <lineage>
        <taxon>Bacteria</taxon>
        <taxon>Candidatus Eiseniibacteriota</taxon>
    </lineage>
</organism>
<dbReference type="EMBL" id="VBOR01000060">
    <property type="protein sequence ID" value="TMQ49195.1"/>
    <property type="molecule type" value="Genomic_DNA"/>
</dbReference>
<keyword evidence="3 6" id="KW-0808">Transferase</keyword>
<dbReference type="PANTHER" id="PTHR43179:SF12">
    <property type="entry name" value="GALACTOFURANOSYLTRANSFERASE GLFT2"/>
    <property type="match status" value="1"/>
</dbReference>
<proteinExistence type="inferred from homology"/>
<dbReference type="Proteomes" id="UP000316292">
    <property type="component" value="Unassembled WGS sequence"/>
</dbReference>
<name>A0A538T1R6_UNCEI</name>
<accession>A0A538T1R6</accession>
<evidence type="ECO:0000313" key="7">
    <source>
        <dbReference type="Proteomes" id="UP000316292"/>
    </source>
</evidence>
<dbReference type="Gene3D" id="3.90.550.10">
    <property type="entry name" value="Spore Coat Polysaccharide Biosynthesis Protein SpsA, Chain A"/>
    <property type="match status" value="1"/>
</dbReference>
<evidence type="ECO:0000256" key="1">
    <source>
        <dbReference type="ARBA" id="ARBA00006739"/>
    </source>
</evidence>
<comment type="caution">
    <text evidence="6">The sequence shown here is derived from an EMBL/GenBank/DDBJ whole genome shotgun (WGS) entry which is preliminary data.</text>
</comment>
<gene>
    <name evidence="5" type="ORF">E6K71_05495</name>
    <name evidence="6" type="ORF">E6K75_06685</name>
</gene>
<evidence type="ECO:0000256" key="3">
    <source>
        <dbReference type="ARBA" id="ARBA00022679"/>
    </source>
</evidence>
<dbReference type="SUPFAM" id="SSF53448">
    <property type="entry name" value="Nucleotide-diphospho-sugar transferases"/>
    <property type="match status" value="1"/>
</dbReference>
<reference evidence="7 8" key="1">
    <citation type="journal article" date="2019" name="Nat. Microbiol.">
        <title>Mediterranean grassland soil C-N compound turnover is dependent on rainfall and depth, and is mediated by genomically divergent microorganisms.</title>
        <authorList>
            <person name="Diamond S."/>
            <person name="Andeer P.F."/>
            <person name="Li Z."/>
            <person name="Crits-Christoph A."/>
            <person name="Burstein D."/>
            <person name="Anantharaman K."/>
            <person name="Lane K.R."/>
            <person name="Thomas B.C."/>
            <person name="Pan C."/>
            <person name="Northen T.R."/>
            <person name="Banfield J.F."/>
        </authorList>
    </citation>
    <scope>NUCLEOTIDE SEQUENCE [LARGE SCALE GENOMIC DNA]</scope>
    <source>
        <strain evidence="5">WS_1</strain>
        <strain evidence="6">WS_5</strain>
    </source>
</reference>
<dbReference type="Proteomes" id="UP000320913">
    <property type="component" value="Unassembled WGS sequence"/>
</dbReference>
<evidence type="ECO:0000313" key="5">
    <source>
        <dbReference type="EMBL" id="TMQ49195.1"/>
    </source>
</evidence>
<evidence type="ECO:0000313" key="6">
    <source>
        <dbReference type="EMBL" id="TMQ57569.1"/>
    </source>
</evidence>